<dbReference type="UniPathway" id="UPA00075">
    <property type="reaction ID" value="UER00336"/>
</dbReference>
<dbReference type="UniPathway" id="UPA00074">
    <property type="reaction ID" value="UER00132"/>
</dbReference>
<comment type="subunit">
    <text evidence="4">Homotetramer. Residues from neighboring subunits contribute catalytic and substrate-binding residues to each active site.</text>
</comment>
<reference evidence="27 40" key="6">
    <citation type="journal article" date="2020" name="Nat. Commun.">
        <title>The structures of two archaeal type IV pili illuminate evolutionary relationships.</title>
        <authorList>
            <person name="Wang F."/>
            <person name="Baquero D.P."/>
            <person name="Su Z."/>
            <person name="Beltran L.C."/>
            <person name="Prangishvili D."/>
            <person name="Krupovic M."/>
            <person name="Egelman E.H."/>
        </authorList>
    </citation>
    <scope>NUCLEOTIDE SEQUENCE [LARGE SCALE GENOMIC DNA]</scope>
    <source>
        <strain evidence="27 40">POZ149</strain>
    </source>
</reference>
<dbReference type="Proteomes" id="UP000273443">
    <property type="component" value="Chromosome"/>
</dbReference>
<dbReference type="GeneID" id="44129210"/>
<dbReference type="Pfam" id="PF00206">
    <property type="entry name" value="Lyase_1"/>
    <property type="match status" value="1"/>
</dbReference>
<dbReference type="InterPro" id="IPR024083">
    <property type="entry name" value="Fumarase/histidase_N"/>
</dbReference>
<dbReference type="GO" id="GO:0070626">
    <property type="term" value="F:(S)-2-(5-amino-1-(5-phospho-D-ribosyl)imidazole-4-carboxamido) succinate lyase (fumarate-forming) activity"/>
    <property type="evidence" value="ECO:0007669"/>
    <property type="project" value="TreeGrafter"/>
</dbReference>
<dbReference type="Gene3D" id="1.10.275.10">
    <property type="entry name" value="Fumarase/aspartase (N-terminal domain)"/>
    <property type="match status" value="1"/>
</dbReference>
<dbReference type="PANTHER" id="PTHR43172">
    <property type="entry name" value="ADENYLOSUCCINATE LYASE"/>
    <property type="match status" value="1"/>
</dbReference>
<dbReference type="EMBL" id="CP033237">
    <property type="protein sequence ID" value="AZF73266.1"/>
    <property type="molecule type" value="Genomic_DNA"/>
</dbReference>
<comment type="pathway">
    <text evidence="1 14">Purine metabolism; IMP biosynthesis via de novo pathway; 5-amino-1-(5-phospho-D-ribosyl)imidazole-4-carboxamide from 5-amino-1-(5-phospho-D-ribosyl)imidazole-4-carboxylate: step 2/2.</text>
</comment>
<feature type="domain" description="Adenylosuccinate lyase C-terminal" evidence="16">
    <location>
        <begin position="376"/>
        <end position="456"/>
    </location>
</feature>
<evidence type="ECO:0000313" key="20">
    <source>
        <dbReference type="EMBL" id="AZF68026.1"/>
    </source>
</evidence>
<evidence type="ECO:0000256" key="4">
    <source>
        <dbReference type="ARBA" id="ARBA00011668"/>
    </source>
</evidence>
<evidence type="ECO:0000256" key="7">
    <source>
        <dbReference type="ARBA" id="ARBA00022755"/>
    </source>
</evidence>
<dbReference type="GO" id="GO:0044208">
    <property type="term" value="P:'de novo' AMP biosynthetic process"/>
    <property type="evidence" value="ECO:0007669"/>
    <property type="project" value="UniProtKB-UniPathway"/>
</dbReference>
<dbReference type="FunFam" id="1.20.200.10:FF:000008">
    <property type="entry name" value="Adenylosuccinate lyase"/>
    <property type="match status" value="1"/>
</dbReference>
<comment type="pathway">
    <text evidence="2 14">Purine metabolism; AMP biosynthesis via de novo pathway; AMP from IMP: step 2/2.</text>
</comment>
<name>A0A0E3GUW0_SACSO</name>
<evidence type="ECO:0000256" key="8">
    <source>
        <dbReference type="ARBA" id="ARBA00023239"/>
    </source>
</evidence>
<dbReference type="Proteomes" id="UP000076770">
    <property type="component" value="Chromosome i"/>
</dbReference>
<dbReference type="Gene3D" id="1.20.200.10">
    <property type="entry name" value="Fumarase/aspartase (Central domain)"/>
    <property type="match status" value="1"/>
</dbReference>
<evidence type="ECO:0000256" key="11">
    <source>
        <dbReference type="ARBA" id="ARBA00030717"/>
    </source>
</evidence>
<evidence type="ECO:0000256" key="10">
    <source>
        <dbReference type="ARBA" id="ARBA00025012"/>
    </source>
</evidence>
<evidence type="ECO:0000256" key="1">
    <source>
        <dbReference type="ARBA" id="ARBA00004706"/>
    </source>
</evidence>
<dbReference type="PROSITE" id="PS00163">
    <property type="entry name" value="FUMARATE_LYASES"/>
    <property type="match status" value="1"/>
</dbReference>
<dbReference type="InterPro" id="IPR000362">
    <property type="entry name" value="Fumarate_lyase_fam"/>
</dbReference>
<dbReference type="Proteomes" id="UP000033106">
    <property type="component" value="Chromosome"/>
</dbReference>
<evidence type="ECO:0000313" key="25">
    <source>
        <dbReference type="EMBL" id="AZF81104.1"/>
    </source>
</evidence>
<dbReference type="EMBL" id="CP011055">
    <property type="protein sequence ID" value="AKA73558.1"/>
    <property type="molecule type" value="Genomic_DNA"/>
</dbReference>
<dbReference type="InterPro" id="IPR008948">
    <property type="entry name" value="L-Aspartase-like"/>
</dbReference>
<dbReference type="GO" id="GO:0006189">
    <property type="term" value="P:'de novo' IMP biosynthetic process"/>
    <property type="evidence" value="ECO:0007669"/>
    <property type="project" value="UniProtKB-UniPathway"/>
</dbReference>
<evidence type="ECO:0000313" key="30">
    <source>
        <dbReference type="Proteomes" id="UP000033085"/>
    </source>
</evidence>
<dbReference type="InterPro" id="IPR022761">
    <property type="entry name" value="Fumarate_lyase_N"/>
</dbReference>
<keyword evidence="8 14" id="KW-0456">Lyase</keyword>
<dbReference type="KEGG" id="ssof:SULC_1256"/>
<evidence type="ECO:0000313" key="28">
    <source>
        <dbReference type="EMBL" id="SAI83779.1"/>
    </source>
</evidence>
<dbReference type="Proteomes" id="UP000278715">
    <property type="component" value="Chromosome"/>
</dbReference>
<reference evidence="18" key="5">
    <citation type="submission" date="2018-10" db="EMBL/GenBank/DDBJ databases">
        <authorList>
            <person name="McCarthy S."/>
            <person name="Gradnigo J."/>
            <person name="Johnson T."/>
            <person name="Payne S."/>
            <person name="Lipzen A."/>
            <person name="Schackwitz W."/>
            <person name="Martin J."/>
            <person name="Moriyama E."/>
            <person name="Blum P."/>
        </authorList>
    </citation>
    <scope>NUCLEOTIDE SEQUENCE</scope>
    <source>
        <strain evidence="17">SARC-B</strain>
        <strain evidence="18">SARC-C</strain>
        <strain evidence="19">SULA</strain>
    </source>
</reference>
<evidence type="ECO:0000313" key="19">
    <source>
        <dbReference type="EMBL" id="AKA78948.1"/>
    </source>
</evidence>
<reference evidence="33 34" key="4">
    <citation type="journal article" date="2018" name="Proc. Natl. Acad. Sci. U.S.A.">
        <title>Nonmutational mechanism of inheritance in the Archaeon Sulfolobus solfataricus.</title>
        <authorList>
            <person name="Payne S."/>
            <person name="McCarthy S."/>
            <person name="Johnson T."/>
            <person name="North E."/>
            <person name="Blum P."/>
        </authorList>
    </citation>
    <scope>NUCLEOTIDE SEQUENCE [LARGE SCALE GENOMIC DNA]</scope>
    <source>
        <strain evidence="21 33">SARC-H</strain>
        <strain evidence="22 37">SARC-I</strain>
        <strain evidence="24 38">SARC-N</strain>
        <strain evidence="25 39">SARC-O</strain>
        <strain evidence="26 34">SUL120</strain>
        <strain evidence="20 35">SULG</strain>
        <strain evidence="23 36">SULM</strain>
    </source>
</reference>
<dbReference type="Proteomes" id="UP000273194">
    <property type="component" value="Chromosome"/>
</dbReference>
<comment type="catalytic activity">
    <reaction evidence="12">
        <text>N(6)-(1,2-dicarboxyethyl)-AMP = fumarate + AMP</text>
        <dbReference type="Rhea" id="RHEA:16853"/>
        <dbReference type="ChEBI" id="CHEBI:29806"/>
        <dbReference type="ChEBI" id="CHEBI:57567"/>
        <dbReference type="ChEBI" id="CHEBI:456215"/>
        <dbReference type="EC" id="4.3.2.2"/>
    </reaction>
    <physiologicalReaction direction="left-to-right" evidence="12">
        <dbReference type="Rhea" id="RHEA:16854"/>
    </physiologicalReaction>
</comment>
<evidence type="ECO:0000313" key="38">
    <source>
        <dbReference type="Proteomes" id="UP000278715"/>
    </source>
</evidence>
<evidence type="ECO:0000256" key="13">
    <source>
        <dbReference type="NCBIfam" id="TIGR00928"/>
    </source>
</evidence>
<evidence type="ECO:0000313" key="35">
    <source>
        <dbReference type="Proteomes" id="UP000273194"/>
    </source>
</evidence>
<evidence type="ECO:0000313" key="40">
    <source>
        <dbReference type="Proteomes" id="UP000594632"/>
    </source>
</evidence>
<keyword evidence="7 14" id="KW-0658">Purine biosynthesis</keyword>
<evidence type="ECO:0000313" key="36">
    <source>
        <dbReference type="Proteomes" id="UP000273443"/>
    </source>
</evidence>
<organism evidence="18 29">
    <name type="scientific">Saccharolobus solfataricus</name>
    <name type="common">Sulfolobus solfataricus</name>
    <dbReference type="NCBI Taxonomy" id="2287"/>
    <lineage>
        <taxon>Archaea</taxon>
        <taxon>Thermoproteota</taxon>
        <taxon>Thermoprotei</taxon>
        <taxon>Sulfolobales</taxon>
        <taxon>Sulfolobaceae</taxon>
        <taxon>Saccharolobus</taxon>
    </lineage>
</organism>
<dbReference type="AlphaFoldDB" id="A0A0E3GUW0"/>
<dbReference type="RefSeq" id="WP_009990495.1">
    <property type="nucleotide sequence ID" value="NZ_CP011055.2"/>
</dbReference>
<dbReference type="Proteomes" id="UP000594632">
    <property type="component" value="Chromosome"/>
</dbReference>
<dbReference type="Pfam" id="PF10397">
    <property type="entry name" value="ADSL_C"/>
    <property type="match status" value="1"/>
</dbReference>
<evidence type="ECO:0000259" key="16">
    <source>
        <dbReference type="SMART" id="SM00998"/>
    </source>
</evidence>
<dbReference type="GO" id="GO:0004018">
    <property type="term" value="F:N6-(1,2-dicarboxyethyl)AMP AMP-lyase (fumarate-forming) activity"/>
    <property type="evidence" value="ECO:0007669"/>
    <property type="project" value="UniProtKB-UniRule"/>
</dbReference>
<dbReference type="CDD" id="cd01360">
    <property type="entry name" value="Adenylsuccinate_lyase_1"/>
    <property type="match status" value="1"/>
</dbReference>
<evidence type="ECO:0000256" key="14">
    <source>
        <dbReference type="RuleBase" id="RU361172"/>
    </source>
</evidence>
<dbReference type="KEGG" id="ssol:SULB_1258"/>
<dbReference type="Proteomes" id="UP000267993">
    <property type="component" value="Chromosome"/>
</dbReference>
<dbReference type="EMBL" id="CP033239">
    <property type="protein sequence ID" value="AZF78500.1"/>
    <property type="molecule type" value="Genomic_DNA"/>
</dbReference>
<dbReference type="EMBL" id="CP050869">
    <property type="protein sequence ID" value="QPG50547.1"/>
    <property type="molecule type" value="Genomic_DNA"/>
</dbReference>
<dbReference type="EMBL" id="CP033236">
    <property type="protein sequence ID" value="AZF70646.1"/>
    <property type="molecule type" value="Genomic_DNA"/>
</dbReference>
<dbReference type="GO" id="GO:0005829">
    <property type="term" value="C:cytosol"/>
    <property type="evidence" value="ECO:0007669"/>
    <property type="project" value="TreeGrafter"/>
</dbReference>
<reference evidence="32" key="2">
    <citation type="submission" date="2016-04" db="EMBL/GenBank/DDBJ databases">
        <authorList>
            <person name="Shah S.A."/>
            <person name="Garrett R.A."/>
        </authorList>
    </citation>
    <scope>NUCLEOTIDE SEQUENCE [LARGE SCALE GENOMIC DNA]</scope>
    <source>
        <strain evidence="32">ATCC 35091 / DSM 1616 / JCM 8930 / NBRC 15331 / P1</strain>
    </source>
</reference>
<protein>
    <recommendedName>
        <fullName evidence="6 13">Adenylosuccinate lyase</fullName>
        <shortName evidence="14">ASL</shortName>
        <ecNumber evidence="5 13">4.3.2.2</ecNumber>
    </recommendedName>
    <alternativeName>
        <fullName evidence="11 14">Adenylosuccinase</fullName>
    </alternativeName>
</protein>
<evidence type="ECO:0000313" key="21">
    <source>
        <dbReference type="EMBL" id="AZF70646.1"/>
    </source>
</evidence>
<comment type="catalytic activity">
    <reaction evidence="9">
        <text>(2S)-2-[5-amino-1-(5-phospho-beta-D-ribosyl)imidazole-4-carboxamido]succinate = 5-amino-1-(5-phospho-beta-D-ribosyl)imidazole-4-carboxamide + fumarate</text>
        <dbReference type="Rhea" id="RHEA:23920"/>
        <dbReference type="ChEBI" id="CHEBI:29806"/>
        <dbReference type="ChEBI" id="CHEBI:58443"/>
        <dbReference type="ChEBI" id="CHEBI:58475"/>
        <dbReference type="EC" id="4.3.2.2"/>
    </reaction>
    <physiologicalReaction direction="left-to-right" evidence="9">
        <dbReference type="Rhea" id="RHEA:23921"/>
    </physiologicalReaction>
</comment>
<dbReference type="EMBL" id="CP011056">
    <property type="protein sequence ID" value="AKA76256.1"/>
    <property type="molecule type" value="Genomic_DNA"/>
</dbReference>
<evidence type="ECO:0000313" key="18">
    <source>
        <dbReference type="EMBL" id="AKA76256.1"/>
    </source>
</evidence>
<dbReference type="Gene3D" id="1.10.40.30">
    <property type="entry name" value="Fumarase/aspartase (C-terminal domain)"/>
    <property type="match status" value="1"/>
</dbReference>
<dbReference type="Proteomes" id="UP000275843">
    <property type="component" value="Chromosome"/>
</dbReference>
<dbReference type="InterPro" id="IPR020557">
    <property type="entry name" value="Fumarate_lyase_CS"/>
</dbReference>
<reference evidence="29 30" key="1">
    <citation type="journal article" date="2015" name="Genome Announc.">
        <title>Complete Genome Sequence of Sulfolobus solfataricus Strain 98/2 and Evolved Derivatives.</title>
        <authorList>
            <person name="McCarthy S."/>
            <person name="Gradnigo J."/>
            <person name="Johnson T."/>
            <person name="Payne S."/>
            <person name="Lipzen A."/>
            <person name="Martin J."/>
            <person name="Schackwitz W."/>
            <person name="Moriyama E."/>
            <person name="Blum P."/>
        </authorList>
    </citation>
    <scope>NUCLEOTIDE SEQUENCE [LARGE SCALE GENOMIC DNA]</scope>
    <source>
        <strain evidence="29">98/2 SULC</strain>
        <strain evidence="17">SARC-B</strain>
        <strain evidence="18">SARC-C</strain>
        <strain evidence="19 31">SULA</strain>
        <strain evidence="30">SULB</strain>
    </source>
</reference>
<evidence type="ECO:0000256" key="5">
    <source>
        <dbReference type="ARBA" id="ARBA00012339"/>
    </source>
</evidence>
<evidence type="ECO:0000256" key="12">
    <source>
        <dbReference type="ARBA" id="ARBA00049115"/>
    </source>
</evidence>
<dbReference type="NCBIfam" id="TIGR00928">
    <property type="entry name" value="purB"/>
    <property type="match status" value="1"/>
</dbReference>
<evidence type="ECO:0000313" key="24">
    <source>
        <dbReference type="EMBL" id="AZF78500.1"/>
    </source>
</evidence>
<dbReference type="Proteomes" id="UP000269431">
    <property type="component" value="Chromosome"/>
</dbReference>
<evidence type="ECO:0000313" key="34">
    <source>
        <dbReference type="Proteomes" id="UP000269431"/>
    </source>
</evidence>
<evidence type="ECO:0000256" key="15">
    <source>
        <dbReference type="SAM" id="Coils"/>
    </source>
</evidence>
<dbReference type="FunFam" id="1.10.40.30:FF:000007">
    <property type="entry name" value="Adenylosuccinate lyase"/>
    <property type="match status" value="1"/>
</dbReference>
<dbReference type="Proteomes" id="UP000033057">
    <property type="component" value="Chromosome"/>
</dbReference>
<evidence type="ECO:0000313" key="26">
    <source>
        <dbReference type="EMBL" id="AZF83743.1"/>
    </source>
</evidence>
<evidence type="ECO:0000256" key="3">
    <source>
        <dbReference type="ARBA" id="ARBA00008273"/>
    </source>
</evidence>
<dbReference type="OrthoDB" id="26319at2157"/>
<evidence type="ECO:0000313" key="17">
    <source>
        <dbReference type="EMBL" id="AKA73558.1"/>
    </source>
</evidence>
<dbReference type="SMART" id="SM00998">
    <property type="entry name" value="ADSL_C"/>
    <property type="match status" value="1"/>
</dbReference>
<comment type="function">
    <text evidence="10">Catalyzes two reactions in de novo purine nucleotide biosynthesis. Catalyzes the breakdown of 5-aminoimidazole- (N-succinylocarboxamide) ribotide (SAICAR or 2-[5-amino-1-(5-phospho-beta-D-ribosyl)imidazole-4-carboxamido]succinate) to 5-aminoimidazole-4-carboxamide ribotide (AICAR or 5-amino-1-(5-phospho-beta-D-ribosyl)imidazole-4-carboxamide) and fumarate, and of adenylosuccinate (ADS or N(6)-(1,2-dicarboxyethyl)-AMP) to adenosine monophosphate (AMP) and fumarate.</text>
</comment>
<evidence type="ECO:0000313" key="32">
    <source>
        <dbReference type="Proteomes" id="UP000076770"/>
    </source>
</evidence>
<dbReference type="PRINTS" id="PR00145">
    <property type="entry name" value="ARGSUCLYASE"/>
</dbReference>
<evidence type="ECO:0000256" key="6">
    <source>
        <dbReference type="ARBA" id="ARBA00017058"/>
    </source>
</evidence>
<dbReference type="EMBL" id="CP033235">
    <property type="protein sequence ID" value="AZF68026.1"/>
    <property type="molecule type" value="Genomic_DNA"/>
</dbReference>
<evidence type="ECO:0000313" key="22">
    <source>
        <dbReference type="EMBL" id="AZF73266.1"/>
    </source>
</evidence>
<feature type="coiled-coil region" evidence="15">
    <location>
        <begin position="351"/>
        <end position="378"/>
    </location>
</feature>
<dbReference type="PANTHER" id="PTHR43172:SF1">
    <property type="entry name" value="ADENYLOSUCCINATE LYASE"/>
    <property type="match status" value="1"/>
</dbReference>
<reference evidence="28" key="3">
    <citation type="submission" date="2016-04" db="EMBL/GenBank/DDBJ databases">
        <authorList>
            <person name="Evans L.H."/>
            <person name="Alamgir A."/>
            <person name="Owens N."/>
            <person name="Weber N.D."/>
            <person name="Virtaneva K."/>
            <person name="Barbian K."/>
            <person name="Babar A."/>
            <person name="Rosenke K."/>
        </authorList>
    </citation>
    <scope>NUCLEOTIDE SEQUENCE</scope>
    <source>
        <strain evidence="28">P1</strain>
    </source>
</reference>
<dbReference type="GeneID" id="1455390"/>
<gene>
    <name evidence="27" type="ORF">HFC64_12695</name>
    <name evidence="28" type="ORF">SSOP1_0225</name>
    <name evidence="19" type="ORF">SULA_1257</name>
    <name evidence="17" type="ORF">SULB_1258</name>
    <name evidence="18" type="ORF">SULC_1256</name>
    <name evidence="20" type="ORF">SULG_06220</name>
    <name evidence="21" type="ORF">SULH_06220</name>
    <name evidence="22" type="ORF">SULI_06220</name>
    <name evidence="23" type="ORF">SULM_06220</name>
    <name evidence="24" type="ORF">SULN_06220</name>
    <name evidence="25" type="ORF">SULO_06230</name>
    <name evidence="26" type="ORF">SULZ_06465</name>
</gene>
<dbReference type="PRINTS" id="PR00149">
    <property type="entry name" value="FUMRATELYASE"/>
</dbReference>
<dbReference type="EMBL" id="CP033238">
    <property type="protein sequence ID" value="AZF75891.1"/>
    <property type="molecule type" value="Genomic_DNA"/>
</dbReference>
<dbReference type="EMBL" id="CP033240">
    <property type="protein sequence ID" value="AZF81104.1"/>
    <property type="molecule type" value="Genomic_DNA"/>
</dbReference>
<evidence type="ECO:0000256" key="2">
    <source>
        <dbReference type="ARBA" id="ARBA00004734"/>
    </source>
</evidence>
<accession>A0A0E3GUW0</accession>
<keyword evidence="15" id="KW-0175">Coiled coil</keyword>
<evidence type="ECO:0000313" key="31">
    <source>
        <dbReference type="Proteomes" id="UP000033106"/>
    </source>
</evidence>
<dbReference type="InterPro" id="IPR019468">
    <property type="entry name" value="AdenyloSucc_lyase_C"/>
</dbReference>
<dbReference type="Proteomes" id="UP000282269">
    <property type="component" value="Chromosome"/>
</dbReference>
<dbReference type="EC" id="4.3.2.2" evidence="5 13"/>
<proteinExistence type="inferred from homology"/>
<dbReference type="KEGG" id="ssoa:SULA_1257"/>
<evidence type="ECO:0000313" key="39">
    <source>
        <dbReference type="Proteomes" id="UP000282269"/>
    </source>
</evidence>
<dbReference type="EMBL" id="CP011057">
    <property type="protein sequence ID" value="AKA78948.1"/>
    <property type="molecule type" value="Genomic_DNA"/>
</dbReference>
<dbReference type="EMBL" id="CP033241">
    <property type="protein sequence ID" value="AZF83743.1"/>
    <property type="molecule type" value="Genomic_DNA"/>
</dbReference>
<evidence type="ECO:0000313" key="23">
    <source>
        <dbReference type="EMBL" id="AZF75891.1"/>
    </source>
</evidence>
<dbReference type="PATRIC" id="fig|2287.6.peg.1311"/>
<dbReference type="SUPFAM" id="SSF48557">
    <property type="entry name" value="L-aspartase-like"/>
    <property type="match status" value="1"/>
</dbReference>
<evidence type="ECO:0000256" key="9">
    <source>
        <dbReference type="ARBA" id="ARBA00024477"/>
    </source>
</evidence>
<sequence>MRLQYKLINVEHTLQLAMEDSICPLEWRYGSNEMRKFFSREEILKRRIQVEIALLKALTKYGLVKEEDVQKVEKASLTIRPEEVDELESKIGHDVMAMVVLMAERSGDSGRYVHFGATSYDIVDTAYALVFRDAIRLVKTKVVEILEMMVSLAIKYKDLAMVGRTHGQHALPITLGFKIANYIYEFSRSLERLNEVEKRIVKGKMAGAVGTMAAWGNIGLEIEENVMKFLGLRPHEISTQVAPRDAFAELTSDLAILASQCDRFALEVRELMRPEINEISEGVEGRVGSSTMPQKENPVTSEKIGGLAKVLRSLVVASLENIPLWHERDLTNSSSERIIISHEFLVIDEILDSMISLLRNLRVNFENIEKNLNLTKGQIMAESLMINLTLKGMKRHEAHQYVNKLTSKVRQTGKTLLEVCLEDSLILSYFSKQELENVLNPKNYLGSYDKLIERAISYAKGVIKGSEIREAQDR</sequence>
<evidence type="ECO:0000313" key="33">
    <source>
        <dbReference type="Proteomes" id="UP000267993"/>
    </source>
</evidence>
<evidence type="ECO:0000313" key="37">
    <source>
        <dbReference type="Proteomes" id="UP000275843"/>
    </source>
</evidence>
<evidence type="ECO:0000313" key="27">
    <source>
        <dbReference type="EMBL" id="QPG50547.1"/>
    </source>
</evidence>
<dbReference type="InterPro" id="IPR004769">
    <property type="entry name" value="Pur_lyase"/>
</dbReference>
<dbReference type="EMBL" id="LT549890">
    <property type="protein sequence ID" value="SAI83779.1"/>
    <property type="molecule type" value="Genomic_DNA"/>
</dbReference>
<evidence type="ECO:0000313" key="29">
    <source>
        <dbReference type="Proteomes" id="UP000033057"/>
    </source>
</evidence>
<comment type="similarity">
    <text evidence="3 14">Belongs to the lyase 1 family. Adenylosuccinate lyase subfamily.</text>
</comment>
<dbReference type="Proteomes" id="UP000033085">
    <property type="component" value="Chromosome"/>
</dbReference>